<proteinExistence type="predicted"/>
<name>A0A6A3N6M7_9STRA</name>
<accession>A0A6A3N6M7</accession>
<evidence type="ECO:0000313" key="2">
    <source>
        <dbReference type="Proteomes" id="UP000429607"/>
    </source>
</evidence>
<dbReference type="AlphaFoldDB" id="A0A6A3N6M7"/>
<organism evidence="1 2">
    <name type="scientific">Phytophthora rubi</name>
    <dbReference type="NCBI Taxonomy" id="129364"/>
    <lineage>
        <taxon>Eukaryota</taxon>
        <taxon>Sar</taxon>
        <taxon>Stramenopiles</taxon>
        <taxon>Oomycota</taxon>
        <taxon>Peronosporomycetes</taxon>
        <taxon>Peronosporales</taxon>
        <taxon>Peronosporaceae</taxon>
        <taxon>Phytophthora</taxon>
    </lineage>
</organism>
<sequence length="131" mass="14604">MCIPDNSISYLECVHSSLASHSEIFCTPEQKKEAQHRSPTNDAVLGFVEVESVENPFQHCTQDGFSSRGGRANASHTGQNQIVVGFETWFESSEDPMIPADMAQFRLNRSRRHTSLSRVACPAMDSKKSQE</sequence>
<protein>
    <submittedName>
        <fullName evidence="1">Uncharacterized protein</fullName>
    </submittedName>
</protein>
<evidence type="ECO:0000313" key="1">
    <source>
        <dbReference type="EMBL" id="KAE9041035.1"/>
    </source>
</evidence>
<comment type="caution">
    <text evidence="1">The sequence shown here is derived from an EMBL/GenBank/DDBJ whole genome shotgun (WGS) entry which is preliminary data.</text>
</comment>
<dbReference type="EMBL" id="QXFV01000326">
    <property type="protein sequence ID" value="KAE9041035.1"/>
    <property type="molecule type" value="Genomic_DNA"/>
</dbReference>
<reference evidence="1 2" key="1">
    <citation type="submission" date="2018-09" db="EMBL/GenBank/DDBJ databases">
        <title>Genomic investigation of the strawberry pathogen Phytophthora fragariae indicates pathogenicity is determined by transcriptional variation in three key races.</title>
        <authorList>
            <person name="Adams T.M."/>
            <person name="Armitage A.D."/>
            <person name="Sobczyk M.K."/>
            <person name="Bates H.J."/>
            <person name="Dunwell J.M."/>
            <person name="Nellist C.F."/>
            <person name="Harrison R.J."/>
        </authorList>
    </citation>
    <scope>NUCLEOTIDE SEQUENCE [LARGE SCALE GENOMIC DNA]</scope>
    <source>
        <strain evidence="1 2">SCRP249</strain>
    </source>
</reference>
<dbReference type="Proteomes" id="UP000429607">
    <property type="component" value="Unassembled WGS sequence"/>
</dbReference>
<gene>
    <name evidence="1" type="ORF">PR001_g6802</name>
</gene>